<evidence type="ECO:0000256" key="6">
    <source>
        <dbReference type="ARBA" id="ARBA00022490"/>
    </source>
</evidence>
<comment type="similarity">
    <text evidence="4">Belongs to the N-acetylmuramoyl-L-alanine amidase 2 family.</text>
</comment>
<evidence type="ECO:0000256" key="4">
    <source>
        <dbReference type="ARBA" id="ARBA00007553"/>
    </source>
</evidence>
<dbReference type="Pfam" id="PF01510">
    <property type="entry name" value="Amidase_2"/>
    <property type="match status" value="1"/>
</dbReference>
<dbReference type="GO" id="GO:0008745">
    <property type="term" value="F:N-acetylmuramoyl-L-alanine amidase activity"/>
    <property type="evidence" value="ECO:0007669"/>
    <property type="project" value="UniProtKB-EC"/>
</dbReference>
<dbReference type="Proteomes" id="UP001164819">
    <property type="component" value="Chromosome"/>
</dbReference>
<comment type="cofactor">
    <cofactor evidence="2">
        <name>Zn(2+)</name>
        <dbReference type="ChEBI" id="CHEBI:29105"/>
    </cofactor>
</comment>
<protein>
    <recommendedName>
        <fullName evidence="11">1,6-anhydro-N-acetylmuramyl-L-alanine amidase AmpD</fullName>
        <ecNumber evidence="5">3.5.1.28</ecNumber>
    </recommendedName>
    <alternativeName>
        <fullName evidence="12">N-acetylmuramoyl-L-alanine amidase</fullName>
    </alternativeName>
</protein>
<keyword evidence="7" id="KW-0479">Metal-binding</keyword>
<dbReference type="EC" id="3.5.1.28" evidence="5"/>
<name>A0A9E9LFL1_9BURK</name>
<evidence type="ECO:0000256" key="3">
    <source>
        <dbReference type="ARBA" id="ARBA00004496"/>
    </source>
</evidence>
<keyword evidence="8 14" id="KW-0378">Hydrolase</keyword>
<dbReference type="GO" id="GO:0009254">
    <property type="term" value="P:peptidoglycan turnover"/>
    <property type="evidence" value="ECO:0007669"/>
    <property type="project" value="TreeGrafter"/>
</dbReference>
<dbReference type="InterPro" id="IPR036505">
    <property type="entry name" value="Amidase/PGRP_sf"/>
</dbReference>
<organism evidence="14">
    <name type="scientific">Oxalobacter aliiformigenes</name>
    <dbReference type="NCBI Taxonomy" id="2946593"/>
    <lineage>
        <taxon>Bacteria</taxon>
        <taxon>Pseudomonadati</taxon>
        <taxon>Pseudomonadota</taxon>
        <taxon>Betaproteobacteria</taxon>
        <taxon>Burkholderiales</taxon>
        <taxon>Oxalobacteraceae</taxon>
        <taxon>Oxalobacter</taxon>
    </lineage>
</organism>
<dbReference type="AlphaFoldDB" id="A0A9E9LFL1"/>
<dbReference type="NCBIfam" id="NF008758">
    <property type="entry name" value="PRK11789.1"/>
    <property type="match status" value="1"/>
</dbReference>
<dbReference type="SUPFAM" id="SSF55846">
    <property type="entry name" value="N-acetylmuramoyl-L-alanine amidase-like"/>
    <property type="match status" value="1"/>
</dbReference>
<evidence type="ECO:0000256" key="12">
    <source>
        <dbReference type="ARBA" id="ARBA00042615"/>
    </source>
</evidence>
<sequence>MNIDSKGWCMAAMRLDSPNQNDRPENQAVDLLVIHNISLPPGEFGGHYITDLFLNRLDCDRHPFFDQLRALKVSSHFLIRRNGSLIQFVSADKRAWHAGVSSYRGRQGCNDFSIGIEIEGTDYVPFAPQQYDTLVSLTAALCRRYPLKAVTGHQHIAPERKTDPGPFFDWHCFREKLEKKNVHSFRNTPLEFWIG</sequence>
<dbReference type="CDD" id="cd06583">
    <property type="entry name" value="PGRP"/>
    <property type="match status" value="1"/>
</dbReference>
<dbReference type="InterPro" id="IPR002502">
    <property type="entry name" value="Amidase_domain"/>
</dbReference>
<comment type="subcellular location">
    <subcellularLocation>
        <location evidence="3">Cytoplasm</location>
    </subcellularLocation>
</comment>
<evidence type="ECO:0000256" key="10">
    <source>
        <dbReference type="ARBA" id="ARBA00023316"/>
    </source>
</evidence>
<evidence type="ECO:0000256" key="7">
    <source>
        <dbReference type="ARBA" id="ARBA00022723"/>
    </source>
</evidence>
<evidence type="ECO:0000256" key="11">
    <source>
        <dbReference type="ARBA" id="ARBA00039257"/>
    </source>
</evidence>
<evidence type="ECO:0000256" key="8">
    <source>
        <dbReference type="ARBA" id="ARBA00022801"/>
    </source>
</evidence>
<dbReference type="SMART" id="SM00644">
    <property type="entry name" value="Ami_2"/>
    <property type="match status" value="1"/>
</dbReference>
<dbReference type="GO" id="GO:0005737">
    <property type="term" value="C:cytoplasm"/>
    <property type="evidence" value="ECO:0007669"/>
    <property type="project" value="UniProtKB-SubCell"/>
</dbReference>
<evidence type="ECO:0000256" key="9">
    <source>
        <dbReference type="ARBA" id="ARBA00022833"/>
    </source>
</evidence>
<dbReference type="PANTHER" id="PTHR30417">
    <property type="entry name" value="N-ACETYLMURAMOYL-L-ALANINE AMIDASE AMID"/>
    <property type="match status" value="1"/>
</dbReference>
<dbReference type="GO" id="GO:0071555">
    <property type="term" value="P:cell wall organization"/>
    <property type="evidence" value="ECO:0007669"/>
    <property type="project" value="UniProtKB-KW"/>
</dbReference>
<evidence type="ECO:0000256" key="5">
    <source>
        <dbReference type="ARBA" id="ARBA00011901"/>
    </source>
</evidence>
<dbReference type="InterPro" id="IPR051206">
    <property type="entry name" value="NAMLAA_amidase_2"/>
</dbReference>
<dbReference type="RefSeq" id="WP_269316394.1">
    <property type="nucleotide sequence ID" value="NZ_CP098251.1"/>
</dbReference>
<dbReference type="GO" id="GO:0046872">
    <property type="term" value="F:metal ion binding"/>
    <property type="evidence" value="ECO:0007669"/>
    <property type="project" value="UniProtKB-KW"/>
</dbReference>
<evidence type="ECO:0000256" key="1">
    <source>
        <dbReference type="ARBA" id="ARBA00001561"/>
    </source>
</evidence>
<dbReference type="Gene3D" id="3.40.80.10">
    <property type="entry name" value="Peptidoglycan recognition protein-like"/>
    <property type="match status" value="1"/>
</dbReference>
<keyword evidence="9" id="KW-0862">Zinc</keyword>
<evidence type="ECO:0000313" key="14">
    <source>
        <dbReference type="EMBL" id="WAV92142.1"/>
    </source>
</evidence>
<dbReference type="GO" id="GO:0009253">
    <property type="term" value="P:peptidoglycan catabolic process"/>
    <property type="evidence" value="ECO:0007669"/>
    <property type="project" value="InterPro"/>
</dbReference>
<accession>A0A9E9LFL1</accession>
<keyword evidence="6" id="KW-0963">Cytoplasm</keyword>
<dbReference type="PANTHER" id="PTHR30417:SF4">
    <property type="entry name" value="1,6-ANHYDRO-N-ACETYLMURAMYL-L-ALANINE AMIDASE AMPD"/>
    <property type="match status" value="1"/>
</dbReference>
<gene>
    <name evidence="14" type="primary">ampD</name>
    <name evidence="14" type="ORF">NB646_01210</name>
</gene>
<reference evidence="14" key="1">
    <citation type="journal article" date="2022" name="Front. Microbiol.">
        <title>New perspectives on an old grouping: The genomic and phenotypic variability of Oxalobacter formigenes and the implications for calcium oxalate stone prevention.</title>
        <authorList>
            <person name="Chmiel J.A."/>
            <person name="Carr C."/>
            <person name="Stuivenberg G.A."/>
            <person name="Venema R."/>
            <person name="Chanyi R.M."/>
            <person name="Al K.F."/>
            <person name="Giguere D."/>
            <person name="Say H."/>
            <person name="Akouris P.P."/>
            <person name="Dominguez Romero S.A."/>
            <person name="Kwong A."/>
            <person name="Tai V."/>
            <person name="Koval S.F."/>
            <person name="Razvi H."/>
            <person name="Bjazevic J."/>
            <person name="Burton J.P."/>
        </authorList>
    </citation>
    <scope>NUCLEOTIDE SEQUENCE</scope>
    <source>
        <strain evidence="14">OxK</strain>
    </source>
</reference>
<dbReference type="EMBL" id="CP098251">
    <property type="protein sequence ID" value="WAV92142.1"/>
    <property type="molecule type" value="Genomic_DNA"/>
</dbReference>
<evidence type="ECO:0000259" key="13">
    <source>
        <dbReference type="SMART" id="SM00644"/>
    </source>
</evidence>
<feature type="domain" description="N-acetylmuramoyl-L-alanine amidase" evidence="13">
    <location>
        <begin position="17"/>
        <end position="165"/>
    </location>
</feature>
<keyword evidence="10" id="KW-0961">Cell wall biogenesis/degradation</keyword>
<comment type="catalytic activity">
    <reaction evidence="1">
        <text>Hydrolyzes the link between N-acetylmuramoyl residues and L-amino acid residues in certain cell-wall glycopeptides.</text>
        <dbReference type="EC" id="3.5.1.28"/>
    </reaction>
</comment>
<proteinExistence type="inferred from homology"/>
<evidence type="ECO:0000256" key="2">
    <source>
        <dbReference type="ARBA" id="ARBA00001947"/>
    </source>
</evidence>